<name>A0A1I8F5I7_9PLAT</name>
<protein>
    <submittedName>
        <fullName evidence="2">TSP1_CCN domain-containing protein</fullName>
    </submittedName>
</protein>
<evidence type="ECO:0000313" key="1">
    <source>
        <dbReference type="Proteomes" id="UP000095280"/>
    </source>
</evidence>
<sequence length="255" mass="27579">SRQQLLIAQPLRRKTCLLDFGCDLKTLKCEPLVMATAKVDKFSRQGHGWFHYNASNRLMPLEPSGLWNMNDKADLNRYARRRINISGIRSDLATGPHAGLTVALPECKSPMVPTQLQGLCEEPATKTECPTGSACLPGCTCPEECRWHGVDTVQDCHKTSSTQDVLLPCLAPAAGCACPKGQLYMDEALRKSAIQLQAGDNCGQGGWQGDCVSTKAVALTDLSAAGGVTKTFKYQVIGLRLSELQVRTVIIMSAA</sequence>
<keyword evidence="1" id="KW-1185">Reference proteome</keyword>
<accession>A0A1I8F5I7</accession>
<dbReference type="WBParaSite" id="maker-unitig_21307-snap-gene-0.1-mRNA-1">
    <property type="protein sequence ID" value="maker-unitig_21307-snap-gene-0.1-mRNA-1"/>
    <property type="gene ID" value="maker-unitig_21307-snap-gene-0.1"/>
</dbReference>
<reference evidence="2" key="1">
    <citation type="submission" date="2016-11" db="UniProtKB">
        <authorList>
            <consortium name="WormBaseParasite"/>
        </authorList>
    </citation>
    <scope>IDENTIFICATION</scope>
</reference>
<organism evidence="1 2">
    <name type="scientific">Macrostomum lignano</name>
    <dbReference type="NCBI Taxonomy" id="282301"/>
    <lineage>
        <taxon>Eukaryota</taxon>
        <taxon>Metazoa</taxon>
        <taxon>Spiralia</taxon>
        <taxon>Lophotrochozoa</taxon>
        <taxon>Platyhelminthes</taxon>
        <taxon>Rhabditophora</taxon>
        <taxon>Macrostomorpha</taxon>
        <taxon>Macrostomida</taxon>
        <taxon>Macrostomidae</taxon>
        <taxon>Macrostomum</taxon>
    </lineage>
</organism>
<dbReference type="AlphaFoldDB" id="A0A1I8F5I7"/>
<proteinExistence type="predicted"/>
<dbReference type="Proteomes" id="UP000095280">
    <property type="component" value="Unplaced"/>
</dbReference>
<evidence type="ECO:0000313" key="2">
    <source>
        <dbReference type="WBParaSite" id="maker-unitig_21307-snap-gene-0.1-mRNA-1"/>
    </source>
</evidence>